<dbReference type="Pfam" id="PF18135">
    <property type="entry name" value="Type_ISP_C"/>
    <property type="match status" value="1"/>
</dbReference>
<dbReference type="GO" id="GO:0004386">
    <property type="term" value="F:helicase activity"/>
    <property type="evidence" value="ECO:0007669"/>
    <property type="project" value="UniProtKB-KW"/>
</dbReference>
<gene>
    <name evidence="2" type="ORF">JOE57_000652</name>
</gene>
<keyword evidence="2" id="KW-0378">Hydrolase</keyword>
<dbReference type="Proteomes" id="UP000704762">
    <property type="component" value="Unassembled WGS sequence"/>
</dbReference>
<proteinExistence type="predicted"/>
<keyword evidence="2" id="KW-0347">Helicase</keyword>
<dbReference type="InterPro" id="IPR041635">
    <property type="entry name" value="Type_ISP_LLaBIII_C"/>
</dbReference>
<organism evidence="2 3">
    <name type="scientific">Microlunatus panaciterrae</name>
    <dbReference type="NCBI Taxonomy" id="400768"/>
    <lineage>
        <taxon>Bacteria</taxon>
        <taxon>Bacillati</taxon>
        <taxon>Actinomycetota</taxon>
        <taxon>Actinomycetes</taxon>
        <taxon>Propionibacteriales</taxon>
        <taxon>Propionibacteriaceae</taxon>
        <taxon>Microlunatus</taxon>
    </lineage>
</organism>
<keyword evidence="2" id="KW-0067">ATP-binding</keyword>
<dbReference type="RefSeq" id="WP_204916376.1">
    <property type="nucleotide sequence ID" value="NZ_BAAAQP010000011.1"/>
</dbReference>
<dbReference type="EMBL" id="JAFBCF010000001">
    <property type="protein sequence ID" value="MBM7797731.1"/>
    <property type="molecule type" value="Genomic_DNA"/>
</dbReference>
<comment type="caution">
    <text evidence="2">The sequence shown here is derived from an EMBL/GenBank/DDBJ whole genome shotgun (WGS) entry which is preliminary data.</text>
</comment>
<name>A0ABS2RHQ0_9ACTN</name>
<sequence length="250" mass="28903">MDRLARSQRQYGKAGQFFPRWTYKAVGQHEHLLSDSEDSIDGYGRIDNVSDSILADYQKTFGQEVTKDDIYCYVYGLLHSPQYRETFAADLKKMLPRIPKVDSVDDFQAFNNAGRRLADLHLGYETVEAYPLTEHITGTLDSNDREPWRVTKMRWRSKTDRSAIVYNSRVTLTGIPDEAHRYLLGSRTALEWLIDRYQVKTDNASGIVNDPDDWCDEHNDPRYIVDLIKRVTTVSVETVRMIESLPKLTS</sequence>
<reference evidence="2 3" key="1">
    <citation type="submission" date="2021-01" db="EMBL/GenBank/DDBJ databases">
        <title>Sequencing the genomes of 1000 actinobacteria strains.</title>
        <authorList>
            <person name="Klenk H.-P."/>
        </authorList>
    </citation>
    <scope>NUCLEOTIDE SEQUENCE [LARGE SCALE GENOMIC DNA]</scope>
    <source>
        <strain evidence="2 3">DSM 18662</strain>
    </source>
</reference>
<keyword evidence="3" id="KW-1185">Reference proteome</keyword>
<keyword evidence="2" id="KW-0547">Nucleotide-binding</keyword>
<evidence type="ECO:0000313" key="2">
    <source>
        <dbReference type="EMBL" id="MBM7797731.1"/>
    </source>
</evidence>
<feature type="domain" description="Type ISP restriction-modification enzyme LLaBIII C-terminal specificity" evidence="1">
    <location>
        <begin position="13"/>
        <end position="227"/>
    </location>
</feature>
<accession>A0ABS2RHQ0</accession>
<protein>
    <submittedName>
        <fullName evidence="2">Helicase</fullName>
    </submittedName>
</protein>
<evidence type="ECO:0000259" key="1">
    <source>
        <dbReference type="Pfam" id="PF18135"/>
    </source>
</evidence>
<evidence type="ECO:0000313" key="3">
    <source>
        <dbReference type="Proteomes" id="UP000704762"/>
    </source>
</evidence>